<organism evidence="1 2">
    <name type="scientific">Cirrhinus mrigala</name>
    <name type="common">Mrigala</name>
    <dbReference type="NCBI Taxonomy" id="683832"/>
    <lineage>
        <taxon>Eukaryota</taxon>
        <taxon>Metazoa</taxon>
        <taxon>Chordata</taxon>
        <taxon>Craniata</taxon>
        <taxon>Vertebrata</taxon>
        <taxon>Euteleostomi</taxon>
        <taxon>Actinopterygii</taxon>
        <taxon>Neopterygii</taxon>
        <taxon>Teleostei</taxon>
        <taxon>Ostariophysi</taxon>
        <taxon>Cypriniformes</taxon>
        <taxon>Cyprinidae</taxon>
        <taxon>Labeoninae</taxon>
        <taxon>Labeonini</taxon>
        <taxon>Cirrhinus</taxon>
    </lineage>
</organism>
<dbReference type="Proteomes" id="UP001529510">
    <property type="component" value="Unassembled WGS sequence"/>
</dbReference>
<feature type="non-terminal residue" evidence="1">
    <location>
        <position position="314"/>
    </location>
</feature>
<dbReference type="Gene3D" id="2.130.10.10">
    <property type="entry name" value="YVTN repeat-like/Quinoprotein amine dehydrogenase"/>
    <property type="match status" value="2"/>
</dbReference>
<evidence type="ECO:0000313" key="1">
    <source>
        <dbReference type="EMBL" id="KAL0181654.1"/>
    </source>
</evidence>
<reference evidence="1 2" key="1">
    <citation type="submission" date="2024-05" db="EMBL/GenBank/DDBJ databases">
        <title>Genome sequencing and assembly of Indian major carp, Cirrhinus mrigala (Hamilton, 1822).</title>
        <authorList>
            <person name="Mohindra V."/>
            <person name="Chowdhury L.M."/>
            <person name="Lal K."/>
            <person name="Jena J.K."/>
        </authorList>
    </citation>
    <scope>NUCLEOTIDE SEQUENCE [LARGE SCALE GENOMIC DNA]</scope>
    <source>
        <strain evidence="1">CM1030</strain>
        <tissue evidence="1">Blood</tissue>
    </source>
</reference>
<keyword evidence="2" id="KW-1185">Reference proteome</keyword>
<accession>A0ABD0Q5U2</accession>
<dbReference type="InterPro" id="IPR036322">
    <property type="entry name" value="WD40_repeat_dom_sf"/>
</dbReference>
<comment type="caution">
    <text evidence="1">The sequence shown here is derived from an EMBL/GenBank/DDBJ whole genome shotgun (WGS) entry which is preliminary data.</text>
</comment>
<feature type="non-terminal residue" evidence="1">
    <location>
        <position position="1"/>
    </location>
</feature>
<sequence>TLCVFTVTLTSMQKVLDLHHDAAEGSEIITSAQDRIIRVWGITTGALLDWIGVMDSVVSSLAVHQRTIISASIIANQLKVWQLDYNNKHRSKTFIPAYCPLVVLSKDGDTVFYVKEGNKTEVFTWSSSEGLRSGIMDVSSEVCCMELAQQKRLLFCGLRTGTILIYPLDFAPETLCLPPPENLPMVRSMAISPREDQIAVAYEDAVCLFEITSRDSFPCVDGPFESYSLCLLHSPISAMALLSDCRLLYGTFGGEVVIYDFKSATAAELDHHGAAITCITMSNWDAQALIGSQDCVQKLWNLSPVLLNHTMEYK</sequence>
<evidence type="ECO:0000313" key="2">
    <source>
        <dbReference type="Proteomes" id="UP001529510"/>
    </source>
</evidence>
<name>A0ABD0Q5U2_CIRMR</name>
<dbReference type="PANTHER" id="PTHR45013:SF1">
    <property type="entry name" value="NACHT DOMAIN- AND WD REPEAT-CONTAINING PROTEIN 1"/>
    <property type="match status" value="1"/>
</dbReference>
<dbReference type="InterPro" id="IPR043365">
    <property type="entry name" value="NWD1"/>
</dbReference>
<dbReference type="InterPro" id="IPR015943">
    <property type="entry name" value="WD40/YVTN_repeat-like_dom_sf"/>
</dbReference>
<proteinExistence type="predicted"/>
<gene>
    <name evidence="1" type="ORF">M9458_024060</name>
</gene>
<protein>
    <submittedName>
        <fullName evidence="1">Uncharacterized protein</fullName>
    </submittedName>
</protein>
<dbReference type="PANTHER" id="PTHR45013">
    <property type="entry name" value="NACHT DOMAIN- AND WD REPEAT-CONTAINING PROTEIN 1"/>
    <property type="match status" value="1"/>
</dbReference>
<dbReference type="SUPFAM" id="SSF50978">
    <property type="entry name" value="WD40 repeat-like"/>
    <property type="match status" value="1"/>
</dbReference>
<dbReference type="AlphaFoldDB" id="A0ABD0Q5U2"/>
<dbReference type="EMBL" id="JAMKFB020000011">
    <property type="protein sequence ID" value="KAL0181654.1"/>
    <property type="molecule type" value="Genomic_DNA"/>
</dbReference>